<feature type="transmembrane region" description="Helical" evidence="6">
    <location>
        <begin position="221"/>
        <end position="242"/>
    </location>
</feature>
<dbReference type="eggNOG" id="ENOG502SZ6R">
    <property type="taxonomic scope" value="Eukaryota"/>
</dbReference>
<dbReference type="InParanoid" id="G4TKW5"/>
<keyword evidence="2 6" id="KW-0812">Transmembrane</keyword>
<organism evidence="7 8">
    <name type="scientific">Serendipita indica (strain DSM 11827)</name>
    <name type="common">Root endophyte fungus</name>
    <name type="synonym">Piriformospora indica</name>
    <dbReference type="NCBI Taxonomy" id="1109443"/>
    <lineage>
        <taxon>Eukaryota</taxon>
        <taxon>Fungi</taxon>
        <taxon>Dikarya</taxon>
        <taxon>Basidiomycota</taxon>
        <taxon>Agaricomycotina</taxon>
        <taxon>Agaricomycetes</taxon>
        <taxon>Sebacinales</taxon>
        <taxon>Serendipitaceae</taxon>
        <taxon>Serendipita</taxon>
    </lineage>
</organism>
<dbReference type="Proteomes" id="UP000007148">
    <property type="component" value="Unassembled WGS sequence"/>
</dbReference>
<reference evidence="7 8" key="1">
    <citation type="journal article" date="2011" name="PLoS Pathog.">
        <title>Endophytic Life Strategies Decoded by Genome and Transcriptome Analyses of the Mutualistic Root Symbiont Piriformospora indica.</title>
        <authorList>
            <person name="Zuccaro A."/>
            <person name="Lahrmann U."/>
            <person name="Guldener U."/>
            <person name="Langen G."/>
            <person name="Pfiffi S."/>
            <person name="Biedenkopf D."/>
            <person name="Wong P."/>
            <person name="Samans B."/>
            <person name="Grimm C."/>
            <person name="Basiewicz M."/>
            <person name="Murat C."/>
            <person name="Martin F."/>
            <person name="Kogel K.H."/>
        </authorList>
    </citation>
    <scope>NUCLEOTIDE SEQUENCE [LARGE SCALE GENOMIC DNA]</scope>
    <source>
        <strain evidence="7 8">DSM 11827</strain>
    </source>
</reference>
<dbReference type="OMA" id="REYQIYF"/>
<proteinExistence type="predicted"/>
<dbReference type="GO" id="GO:0071944">
    <property type="term" value="C:cell periphery"/>
    <property type="evidence" value="ECO:0007669"/>
    <property type="project" value="UniProtKB-ARBA"/>
</dbReference>
<dbReference type="AlphaFoldDB" id="G4TKW5"/>
<dbReference type="EMBL" id="CAFZ01000142">
    <property type="protein sequence ID" value="CCA71958.1"/>
    <property type="molecule type" value="Genomic_DNA"/>
</dbReference>
<evidence type="ECO:0008006" key="9">
    <source>
        <dbReference type="Google" id="ProtNLM"/>
    </source>
</evidence>
<protein>
    <recommendedName>
        <fullName evidence="9">Mid2 domain-containing protein</fullName>
    </recommendedName>
</protein>
<sequence length="511" mass="52862">MTFVWTTVLAQETIPVTREGAWLPGVGFDYSIEKTATATFTIPRNPKWDYVVITGSGYARIGVPPYPGREYQIYFNGIASETGSQGTTTIYTSQFDARTIVTMGVLPGSDSNGLILYKVEGFAGTTNVPDATSTSALTSTSSTSSSTSRSSSTSSTSSTSTTTSTTSSVAAVVVTTSSGSPITVNDPLVSFPSQAATPTGGSSIAAASDTNSSDSKRTSTIVGVVLGLLALAVLCVFLVMWYRRKLRKDRIPPSMAYMNYRSTTTEPPVYGFAPSRAGGGGIRDLKGAPADRDTLYSTNAAGLGAHGAHGTGNWDDEKYGYGAIPATRGYHDGAMASLPWPAPPSTTGPNGMMPGQFNKPLPAVAPSALMQQPNSNPFSASSDPIMATTAAPMRSEDSGIGGPIARTLTPEPDRSSRASSAFGDMNPYGGIALGVMPTATPVPTMPATTPAAPVAPPPPSAPPMAQSIPAQNMPQGIPFQPQQAMGNPFLGPSEENFAGRGAGHWNQTNNA</sequence>
<evidence type="ECO:0000256" key="4">
    <source>
        <dbReference type="ARBA" id="ARBA00023136"/>
    </source>
</evidence>
<dbReference type="GO" id="GO:0016020">
    <property type="term" value="C:membrane"/>
    <property type="evidence" value="ECO:0007669"/>
    <property type="project" value="UniProtKB-SubCell"/>
</dbReference>
<accession>G4TKW5</accession>
<evidence type="ECO:0000313" key="7">
    <source>
        <dbReference type="EMBL" id="CCA71958.1"/>
    </source>
</evidence>
<feature type="region of interest" description="Disordered" evidence="5">
    <location>
        <begin position="392"/>
        <end position="418"/>
    </location>
</feature>
<comment type="caution">
    <text evidence="7">The sequence shown here is derived from an EMBL/GenBank/DDBJ whole genome shotgun (WGS) entry which is preliminary data.</text>
</comment>
<feature type="compositionally biased region" description="Low complexity" evidence="5">
    <location>
        <begin position="131"/>
        <end position="163"/>
    </location>
</feature>
<evidence type="ECO:0000313" key="8">
    <source>
        <dbReference type="Proteomes" id="UP000007148"/>
    </source>
</evidence>
<keyword evidence="3 6" id="KW-1133">Transmembrane helix</keyword>
<gene>
    <name evidence="7" type="ORF">PIIN_05893</name>
</gene>
<evidence type="ECO:0000256" key="1">
    <source>
        <dbReference type="ARBA" id="ARBA00004167"/>
    </source>
</evidence>
<name>G4TKW5_SERID</name>
<dbReference type="STRING" id="1109443.G4TKW5"/>
<dbReference type="HOGENOM" id="CLU_533297_0_0_1"/>
<evidence type="ECO:0000256" key="2">
    <source>
        <dbReference type="ARBA" id="ARBA00022692"/>
    </source>
</evidence>
<feature type="region of interest" description="Disordered" evidence="5">
    <location>
        <begin position="128"/>
        <end position="163"/>
    </location>
</feature>
<evidence type="ECO:0000256" key="6">
    <source>
        <dbReference type="SAM" id="Phobius"/>
    </source>
</evidence>
<dbReference type="InterPro" id="IPR051694">
    <property type="entry name" value="Immunoregulatory_rcpt-like"/>
</dbReference>
<keyword evidence="4 6" id="KW-0472">Membrane</keyword>
<comment type="subcellular location">
    <subcellularLocation>
        <location evidence="1">Membrane</location>
        <topology evidence="1">Single-pass membrane protein</topology>
    </subcellularLocation>
</comment>
<evidence type="ECO:0000256" key="3">
    <source>
        <dbReference type="ARBA" id="ARBA00022989"/>
    </source>
</evidence>
<dbReference type="PANTHER" id="PTHR15549">
    <property type="entry name" value="PAIRED IMMUNOGLOBULIN-LIKE TYPE 2 RECEPTOR"/>
    <property type="match status" value="1"/>
</dbReference>
<keyword evidence="8" id="KW-1185">Reference proteome</keyword>
<evidence type="ECO:0000256" key="5">
    <source>
        <dbReference type="SAM" id="MobiDB-lite"/>
    </source>
</evidence>